<dbReference type="EMBL" id="CP104694">
    <property type="protein sequence ID" value="UXI66023.1"/>
    <property type="molecule type" value="Genomic_DNA"/>
</dbReference>
<keyword evidence="3" id="KW-0238">DNA-binding</keyword>
<name>A0ABY6B7E6_9GAMM</name>
<feature type="domain" description="KfrA N-terminal DNA-binding" evidence="2">
    <location>
        <begin position="8"/>
        <end position="119"/>
    </location>
</feature>
<reference evidence="3" key="1">
    <citation type="submission" date="2022-09" db="EMBL/GenBank/DDBJ databases">
        <title>Tahibacter sp. nov., isolated from a fresh water.</title>
        <authorList>
            <person name="Baek J.H."/>
            <person name="Lee J.K."/>
            <person name="Kim J.M."/>
            <person name="Jeon C.O."/>
        </authorList>
    </citation>
    <scope>NUCLEOTIDE SEQUENCE</scope>
    <source>
        <strain evidence="3">W38</strain>
    </source>
</reference>
<dbReference type="RefSeq" id="WP_261693013.1">
    <property type="nucleotide sequence ID" value="NZ_CP104694.1"/>
</dbReference>
<accession>A0ABY6B7E6</accession>
<dbReference type="GO" id="GO:0003677">
    <property type="term" value="F:DNA binding"/>
    <property type="evidence" value="ECO:0007669"/>
    <property type="project" value="UniProtKB-KW"/>
</dbReference>
<dbReference type="Pfam" id="PF11740">
    <property type="entry name" value="KfrA_N"/>
    <property type="match status" value="1"/>
</dbReference>
<evidence type="ECO:0000313" key="4">
    <source>
        <dbReference type="Proteomes" id="UP001064632"/>
    </source>
</evidence>
<keyword evidence="1" id="KW-0175">Coiled coil</keyword>
<protein>
    <submittedName>
        <fullName evidence="3">DNA-binding protein</fullName>
    </submittedName>
</protein>
<proteinExistence type="predicted"/>
<feature type="coiled-coil region" evidence="1">
    <location>
        <begin position="80"/>
        <end position="231"/>
    </location>
</feature>
<dbReference type="InterPro" id="IPR021104">
    <property type="entry name" value="KfrA_DNA-bd_N"/>
</dbReference>
<evidence type="ECO:0000256" key="1">
    <source>
        <dbReference type="SAM" id="Coils"/>
    </source>
</evidence>
<gene>
    <name evidence="3" type="ORF">N4264_14815</name>
</gene>
<sequence length="348" mass="38447">MARGGVYKTEVEKARNALLAQGKHPSVDALRVALGNTGSKTTIHRYLKELEAEDAKGVGGKYPISDTLADLVSRLAGQLNAEADARIAEVQARCEAQLRDSAAALEQARQETTTLTAQLRRAEETLQTVQAEHEATQTGLADAIATVRQLEERVAGVTARLAERDTHVQSLEQKHTHAREALEHYRTAVKEQRDQEQRRHEHQVQQLQVELREARDSLTGKNQELLQLNRDNVRLTEHGGQHDREARDLRAQVRRLDEEVQALRPVARERDALQLRCAQEQVAGDGLRIDAAAMRKALETEQAARRAAETTATQATSRLDALEKVLAQLGPLSQLVATSAPVTTGIDP</sequence>
<organism evidence="3 4">
    <name type="scientific">Tahibacter amnicola</name>
    <dbReference type="NCBI Taxonomy" id="2976241"/>
    <lineage>
        <taxon>Bacteria</taxon>
        <taxon>Pseudomonadati</taxon>
        <taxon>Pseudomonadota</taxon>
        <taxon>Gammaproteobacteria</taxon>
        <taxon>Lysobacterales</taxon>
        <taxon>Rhodanobacteraceae</taxon>
        <taxon>Tahibacter</taxon>
    </lineage>
</organism>
<evidence type="ECO:0000313" key="3">
    <source>
        <dbReference type="EMBL" id="UXI66023.1"/>
    </source>
</evidence>
<evidence type="ECO:0000259" key="2">
    <source>
        <dbReference type="Pfam" id="PF11740"/>
    </source>
</evidence>
<keyword evidence="4" id="KW-1185">Reference proteome</keyword>
<dbReference type="Proteomes" id="UP001064632">
    <property type="component" value="Chromosome"/>
</dbReference>